<name>A0A3P4B8S3_9BURK</name>
<sequence>MFPLLSGGVERSAKPRIRLPAIPIEVLLLAVSIWFALTANSSLWRTLAEYGGDTLSERVWVVASVTTIVVSSHWVFLLFVVPRCLARVLLPLLMVATAAAAYLMDAYGVYLDKGMLRNVFETNVSEVGELVSNHRFLWHVLIFGIAPSVLVVLVPLKRYRVGRALLRRAVFILIATIMTIGALWQAARVLVPIVREKKEIRYLVTPANYLVAASRVLADRNHRDISSRTIAAPDAFRDPPRASYKPKAFIVIVGETVRAENWGLNGYRRQTTPQLLRRQVVNFGNVQSCGTSTAVSLPCMFSFYGRKNYDEEKIRSSESVLHVLQRVGVATLWRDNQGGCKGVCDALPFESISQTVAECRTGQCFDERLLDGLAEKIQKSSGDTLIVLHMMGNHGPAYSLRYPIRFTRWAPVCTDVNLARCSNSSLINAYDNGIVYTDHVISMAIDLLQTINSHETGLLFVSDHGESLGERNVYLHGMPYVLAPDSQKQVPMVMWLSQPMERALGVDASCLRRTAKAPRSHDDIPSTLLSIFQVKTAAYEPNFDLLSGCR</sequence>
<evidence type="ECO:0000256" key="3">
    <source>
        <dbReference type="ARBA" id="ARBA00022519"/>
    </source>
</evidence>
<dbReference type="GO" id="GO:0005886">
    <property type="term" value="C:plasma membrane"/>
    <property type="evidence" value="ECO:0007669"/>
    <property type="project" value="UniProtKB-SubCell"/>
</dbReference>
<dbReference type="EC" id="2.7.-.-" evidence="11"/>
<protein>
    <submittedName>
        <fullName evidence="11">Phosphoethanolamine transferase EptA</fullName>
        <ecNumber evidence="11">2.7.-.-</ecNumber>
    </submittedName>
</protein>
<proteinExistence type="predicted"/>
<dbReference type="EMBL" id="UWPJ01000027">
    <property type="protein sequence ID" value="VCU71555.1"/>
    <property type="molecule type" value="Genomic_DNA"/>
</dbReference>
<feature type="transmembrane region" description="Helical" evidence="8">
    <location>
        <begin position="136"/>
        <end position="156"/>
    </location>
</feature>
<dbReference type="InterPro" id="IPR058130">
    <property type="entry name" value="PEA_transf_C"/>
</dbReference>
<feature type="domain" description="Sulfatase N-terminal" evidence="9">
    <location>
        <begin position="249"/>
        <end position="533"/>
    </location>
</feature>
<dbReference type="InterPro" id="IPR017850">
    <property type="entry name" value="Alkaline_phosphatase_core_sf"/>
</dbReference>
<dbReference type="InterPro" id="IPR012549">
    <property type="entry name" value="EptA-like_N"/>
</dbReference>
<dbReference type="PANTHER" id="PTHR30443">
    <property type="entry name" value="INNER MEMBRANE PROTEIN"/>
    <property type="match status" value="1"/>
</dbReference>
<feature type="transmembrane region" description="Helical" evidence="8">
    <location>
        <begin position="59"/>
        <end position="81"/>
    </location>
</feature>
<feature type="transmembrane region" description="Helical" evidence="8">
    <location>
        <begin position="21"/>
        <end position="39"/>
    </location>
</feature>
<evidence type="ECO:0000313" key="11">
    <source>
        <dbReference type="EMBL" id="VCU71555.1"/>
    </source>
</evidence>
<evidence type="ECO:0000256" key="4">
    <source>
        <dbReference type="ARBA" id="ARBA00022679"/>
    </source>
</evidence>
<reference evidence="11 12" key="1">
    <citation type="submission" date="2018-10" db="EMBL/GenBank/DDBJ databases">
        <authorList>
            <person name="Criscuolo A."/>
        </authorList>
    </citation>
    <scope>NUCLEOTIDE SEQUENCE [LARGE SCALE GENOMIC DNA]</scope>
    <source>
        <strain evidence="11">DnA1</strain>
    </source>
</reference>
<feature type="transmembrane region" description="Helical" evidence="8">
    <location>
        <begin position="88"/>
        <end position="110"/>
    </location>
</feature>
<dbReference type="GO" id="GO:0009244">
    <property type="term" value="P:lipopolysaccharide core region biosynthetic process"/>
    <property type="evidence" value="ECO:0007669"/>
    <property type="project" value="TreeGrafter"/>
</dbReference>
<accession>A0A3P4B8S3</accession>
<evidence type="ECO:0000256" key="5">
    <source>
        <dbReference type="ARBA" id="ARBA00022692"/>
    </source>
</evidence>
<evidence type="ECO:0000259" key="10">
    <source>
        <dbReference type="Pfam" id="PF08019"/>
    </source>
</evidence>
<keyword evidence="12" id="KW-1185">Reference proteome</keyword>
<evidence type="ECO:0000259" key="9">
    <source>
        <dbReference type="Pfam" id="PF00884"/>
    </source>
</evidence>
<dbReference type="Proteomes" id="UP000277294">
    <property type="component" value="Unassembled WGS sequence"/>
</dbReference>
<organism evidence="11 12">
    <name type="scientific">Pigmentiphaga humi</name>
    <dbReference type="NCBI Taxonomy" id="2478468"/>
    <lineage>
        <taxon>Bacteria</taxon>
        <taxon>Pseudomonadati</taxon>
        <taxon>Pseudomonadota</taxon>
        <taxon>Betaproteobacteria</taxon>
        <taxon>Burkholderiales</taxon>
        <taxon>Alcaligenaceae</taxon>
        <taxon>Pigmentiphaga</taxon>
    </lineage>
</organism>
<feature type="transmembrane region" description="Helical" evidence="8">
    <location>
        <begin position="168"/>
        <end position="187"/>
    </location>
</feature>
<dbReference type="OrthoDB" id="9786870at2"/>
<evidence type="ECO:0000256" key="6">
    <source>
        <dbReference type="ARBA" id="ARBA00022989"/>
    </source>
</evidence>
<evidence type="ECO:0000256" key="8">
    <source>
        <dbReference type="SAM" id="Phobius"/>
    </source>
</evidence>
<dbReference type="SUPFAM" id="SSF53649">
    <property type="entry name" value="Alkaline phosphatase-like"/>
    <property type="match status" value="1"/>
</dbReference>
<comment type="subcellular location">
    <subcellularLocation>
        <location evidence="1">Cell inner membrane</location>
        <topology evidence="1">Multi-pass membrane protein</topology>
    </subcellularLocation>
</comment>
<dbReference type="PANTHER" id="PTHR30443:SF0">
    <property type="entry name" value="PHOSPHOETHANOLAMINE TRANSFERASE EPTA"/>
    <property type="match status" value="1"/>
</dbReference>
<dbReference type="AlphaFoldDB" id="A0A3P4B8S3"/>
<gene>
    <name evidence="11" type="primary">eptA_2</name>
    <name evidence="11" type="ORF">PIGHUM_03640</name>
</gene>
<keyword evidence="7 8" id="KW-0472">Membrane</keyword>
<feature type="domain" description="Phosphoethanolamine transferase N-terminal" evidence="10">
    <location>
        <begin position="74"/>
        <end position="219"/>
    </location>
</feature>
<dbReference type="NCBIfam" id="NF028537">
    <property type="entry name" value="P_eth_NH2_trans"/>
    <property type="match status" value="1"/>
</dbReference>
<keyword evidence="4 11" id="KW-0808">Transferase</keyword>
<dbReference type="InterPro" id="IPR040423">
    <property type="entry name" value="PEA_transferase"/>
</dbReference>
<keyword evidence="3" id="KW-0997">Cell inner membrane</keyword>
<dbReference type="InterPro" id="IPR000917">
    <property type="entry name" value="Sulfatase_N"/>
</dbReference>
<evidence type="ECO:0000256" key="7">
    <source>
        <dbReference type="ARBA" id="ARBA00023136"/>
    </source>
</evidence>
<keyword evidence="6 8" id="KW-1133">Transmembrane helix</keyword>
<keyword evidence="2" id="KW-1003">Cell membrane</keyword>
<keyword evidence="5 8" id="KW-0812">Transmembrane</keyword>
<evidence type="ECO:0000256" key="2">
    <source>
        <dbReference type="ARBA" id="ARBA00022475"/>
    </source>
</evidence>
<dbReference type="CDD" id="cd16017">
    <property type="entry name" value="LptA"/>
    <property type="match status" value="1"/>
</dbReference>
<dbReference type="GO" id="GO:0016776">
    <property type="term" value="F:phosphotransferase activity, phosphate group as acceptor"/>
    <property type="evidence" value="ECO:0007669"/>
    <property type="project" value="TreeGrafter"/>
</dbReference>
<dbReference type="Pfam" id="PF08019">
    <property type="entry name" value="EptA_B_N"/>
    <property type="match status" value="1"/>
</dbReference>
<evidence type="ECO:0000256" key="1">
    <source>
        <dbReference type="ARBA" id="ARBA00004429"/>
    </source>
</evidence>
<evidence type="ECO:0000313" key="12">
    <source>
        <dbReference type="Proteomes" id="UP000277294"/>
    </source>
</evidence>
<dbReference type="Gene3D" id="3.40.720.10">
    <property type="entry name" value="Alkaline Phosphatase, subunit A"/>
    <property type="match status" value="1"/>
</dbReference>
<dbReference type="Pfam" id="PF00884">
    <property type="entry name" value="Sulfatase"/>
    <property type="match status" value="1"/>
</dbReference>